<organism evidence="1 2">
    <name type="scientific">Myceligenerans indicum</name>
    <dbReference type="NCBI Taxonomy" id="2593663"/>
    <lineage>
        <taxon>Bacteria</taxon>
        <taxon>Bacillati</taxon>
        <taxon>Actinomycetota</taxon>
        <taxon>Actinomycetes</taxon>
        <taxon>Micrococcales</taxon>
        <taxon>Promicromonosporaceae</taxon>
        <taxon>Myceligenerans</taxon>
    </lineage>
</organism>
<protein>
    <submittedName>
        <fullName evidence="1">Nitroreductase family deazaflavin-dependent oxidoreductase</fullName>
    </submittedName>
</protein>
<evidence type="ECO:0000313" key="2">
    <source>
        <dbReference type="Proteomes" id="UP000675409"/>
    </source>
</evidence>
<sequence length="132" mass="14818">MRERWLWLLKNTLNRWTVKLARSGTGPFSLVRHVGRKSGATYETPIIVARAAEGFIAELTYGENVNWYRNIVAAGGCELVVDGAPHHVIAVEPYPSDAGRRAFPPPARLVLRLTGRHEYRLLRTVAADRTAR</sequence>
<accession>A0ABS1LFV1</accession>
<comment type="caution">
    <text evidence="1">The sequence shown here is derived from an EMBL/GenBank/DDBJ whole genome shotgun (WGS) entry which is preliminary data.</text>
</comment>
<gene>
    <name evidence="1" type="ORF">HGK34_02240</name>
</gene>
<dbReference type="NCBIfam" id="TIGR00026">
    <property type="entry name" value="hi_GC_TIGR00026"/>
    <property type="match status" value="1"/>
</dbReference>
<proteinExistence type="predicted"/>
<dbReference type="InterPro" id="IPR004378">
    <property type="entry name" value="F420H2_quin_Rdtase"/>
</dbReference>
<evidence type="ECO:0000313" key="1">
    <source>
        <dbReference type="EMBL" id="MBL0885112.1"/>
    </source>
</evidence>
<dbReference type="EMBL" id="JABBYC010000001">
    <property type="protein sequence ID" value="MBL0885112.1"/>
    <property type="molecule type" value="Genomic_DNA"/>
</dbReference>
<dbReference type="InterPro" id="IPR012349">
    <property type="entry name" value="Split_barrel_FMN-bd"/>
</dbReference>
<dbReference type="Proteomes" id="UP000675409">
    <property type="component" value="Unassembled WGS sequence"/>
</dbReference>
<reference evidence="1 2" key="1">
    <citation type="journal article" date="2021" name="Arch. Microbiol.">
        <title>Myceligenerans indicum sp. nov., an actinobacterium isolated from mangrove sediment of Sundarbans, India.</title>
        <authorList>
            <person name="Asha K."/>
            <person name="Bhadury P."/>
        </authorList>
    </citation>
    <scope>NUCLEOTIDE SEQUENCE [LARGE SCALE GENOMIC DNA]</scope>
    <source>
        <strain evidence="1 2">I2</strain>
    </source>
</reference>
<keyword evidence="2" id="KW-1185">Reference proteome</keyword>
<dbReference type="Gene3D" id="2.30.110.10">
    <property type="entry name" value="Electron Transport, Fmn-binding Protein, Chain A"/>
    <property type="match status" value="1"/>
</dbReference>
<name>A0ABS1LFV1_9MICO</name>
<dbReference type="Pfam" id="PF04075">
    <property type="entry name" value="F420H2_quin_red"/>
    <property type="match status" value="1"/>
</dbReference>